<evidence type="ECO:0000256" key="1">
    <source>
        <dbReference type="SAM" id="Phobius"/>
    </source>
</evidence>
<comment type="caution">
    <text evidence="2">The sequence shown here is derived from an EMBL/GenBank/DDBJ whole genome shotgun (WGS) entry which is preliminary data.</text>
</comment>
<feature type="transmembrane region" description="Helical" evidence="1">
    <location>
        <begin position="60"/>
        <end position="80"/>
    </location>
</feature>
<proteinExistence type="predicted"/>
<dbReference type="Proteomes" id="UP001138768">
    <property type="component" value="Unassembled WGS sequence"/>
</dbReference>
<gene>
    <name evidence="2" type="ORF">CKO42_06055</name>
</gene>
<evidence type="ECO:0008006" key="4">
    <source>
        <dbReference type="Google" id="ProtNLM"/>
    </source>
</evidence>
<dbReference type="Pfam" id="PF01864">
    <property type="entry name" value="CarS-like"/>
    <property type="match status" value="1"/>
</dbReference>
<reference evidence="2 3" key="1">
    <citation type="journal article" date="2020" name="Microorganisms">
        <title>Osmotic Adaptation and Compatible Solute Biosynthesis of Phototrophic Bacteria as Revealed from Genome Analyses.</title>
        <authorList>
            <person name="Imhoff J.F."/>
            <person name="Rahn T."/>
            <person name="Kunzel S."/>
            <person name="Keller A."/>
            <person name="Neulinger S.C."/>
        </authorList>
    </citation>
    <scope>NUCLEOTIDE SEQUENCE [LARGE SCALE GENOMIC DNA]</scope>
    <source>
        <strain evidence="2 3">DSM 25653</strain>
    </source>
</reference>
<keyword evidence="1" id="KW-1133">Transmembrane helix</keyword>
<evidence type="ECO:0000313" key="2">
    <source>
        <dbReference type="EMBL" id="MBK1618019.1"/>
    </source>
</evidence>
<dbReference type="AlphaFoldDB" id="A0A9X0W741"/>
<sequence>MEASRIITDLLLVTLIAGANAAPWLLGHWLGRRDARPVDSGWQLPNGQPLLGPSKTWRGLAAALIATPLLALLIGWPVWLGMAVGGAAMMGDLMASFLKRRLGLASSTDAPGLDQIPEALFPALIATFWLDLDWIDLGLVVGTFLIIHLLLTNLLPRRLRSDDR</sequence>
<keyword evidence="3" id="KW-1185">Reference proteome</keyword>
<keyword evidence="1" id="KW-0472">Membrane</keyword>
<dbReference type="PANTHER" id="PTHR39650:SF1">
    <property type="entry name" value="CDP-ARCHAEOL SYNTHASE"/>
    <property type="match status" value="1"/>
</dbReference>
<dbReference type="InterPro" id="IPR032690">
    <property type="entry name" value="CarS"/>
</dbReference>
<dbReference type="EMBL" id="NRRY01000006">
    <property type="protein sequence ID" value="MBK1618019.1"/>
    <property type="molecule type" value="Genomic_DNA"/>
</dbReference>
<protein>
    <recommendedName>
        <fullName evidence="4">CDP-archaeol synthase</fullName>
    </recommendedName>
</protein>
<accession>A0A9X0W741</accession>
<organism evidence="2 3">
    <name type="scientific">Lamprobacter modestohalophilus</name>
    <dbReference type="NCBI Taxonomy" id="1064514"/>
    <lineage>
        <taxon>Bacteria</taxon>
        <taxon>Pseudomonadati</taxon>
        <taxon>Pseudomonadota</taxon>
        <taxon>Gammaproteobacteria</taxon>
        <taxon>Chromatiales</taxon>
        <taxon>Chromatiaceae</taxon>
        <taxon>Lamprobacter</taxon>
    </lineage>
</organism>
<feature type="transmembrane region" description="Helical" evidence="1">
    <location>
        <begin position="134"/>
        <end position="155"/>
    </location>
</feature>
<feature type="transmembrane region" description="Helical" evidence="1">
    <location>
        <begin position="6"/>
        <end position="26"/>
    </location>
</feature>
<evidence type="ECO:0000313" key="3">
    <source>
        <dbReference type="Proteomes" id="UP001138768"/>
    </source>
</evidence>
<keyword evidence="1" id="KW-0812">Transmembrane</keyword>
<dbReference type="PANTHER" id="PTHR39650">
    <property type="entry name" value="CDP-ARCHAEOL SYNTHASE"/>
    <property type="match status" value="1"/>
</dbReference>
<name>A0A9X0W741_9GAMM</name>